<dbReference type="SMART" id="SM00369">
    <property type="entry name" value="LRR_TYP"/>
    <property type="match status" value="3"/>
</dbReference>
<evidence type="ECO:0000256" key="2">
    <source>
        <dbReference type="ARBA" id="ARBA00022737"/>
    </source>
</evidence>
<dbReference type="InterPro" id="IPR050836">
    <property type="entry name" value="SDS22/Internalin_LRR"/>
</dbReference>
<dbReference type="Pfam" id="PF00560">
    <property type="entry name" value="LRR_1"/>
    <property type="match status" value="1"/>
</dbReference>
<comment type="caution">
    <text evidence="3">The sequence shown here is derived from an EMBL/GenBank/DDBJ whole genome shotgun (WGS) entry which is preliminary data.</text>
</comment>
<accession>A0A812C3C5</accession>
<dbReference type="SUPFAM" id="SSF52058">
    <property type="entry name" value="L domain-like"/>
    <property type="match status" value="1"/>
</dbReference>
<dbReference type="EMBL" id="CAHIKZ030001083">
    <property type="protein sequence ID" value="CAE1251837.1"/>
    <property type="molecule type" value="Genomic_DNA"/>
</dbReference>
<dbReference type="OrthoDB" id="1574204at2759"/>
<proteinExistence type="predicted"/>
<evidence type="ECO:0000256" key="1">
    <source>
        <dbReference type="ARBA" id="ARBA00022614"/>
    </source>
</evidence>
<dbReference type="AlphaFoldDB" id="A0A812C3C5"/>
<name>A0A812C3C5_ACAPH</name>
<keyword evidence="4" id="KW-1185">Reference proteome</keyword>
<dbReference type="InterPro" id="IPR032675">
    <property type="entry name" value="LRR_dom_sf"/>
</dbReference>
<dbReference type="PANTHER" id="PTHR46652:SF3">
    <property type="entry name" value="LEUCINE-RICH REPEAT-CONTAINING PROTEIN 9"/>
    <property type="match status" value="1"/>
</dbReference>
<evidence type="ECO:0000313" key="3">
    <source>
        <dbReference type="EMBL" id="CAE1251837.1"/>
    </source>
</evidence>
<keyword evidence="2" id="KW-0677">Repeat</keyword>
<dbReference type="Gene3D" id="3.80.10.10">
    <property type="entry name" value="Ribonuclease Inhibitor"/>
    <property type="match status" value="1"/>
</dbReference>
<sequence length="181" mass="20492">MLLEKKETLRFQSSGKQILQELKLYGNRISSVENTGSLKELRYLQLQYNSITTLGEGLKLKNLICLRLDHNNLTEIKCSQLCGCSNLRILNISSNRLTNLQALKVLPQLEELLAASNKLKEPPDLTPCHNLKEINLSDNQLTRINGLHFMKALEVGNTSFYRLHLGRTDNGAIATDKCRWG</sequence>
<reference evidence="3" key="1">
    <citation type="submission" date="2021-01" db="EMBL/GenBank/DDBJ databases">
        <authorList>
            <person name="Li R."/>
            <person name="Bekaert M."/>
        </authorList>
    </citation>
    <scope>NUCLEOTIDE SEQUENCE</scope>
    <source>
        <strain evidence="3">Farmed</strain>
    </source>
</reference>
<dbReference type="PANTHER" id="PTHR46652">
    <property type="entry name" value="LEUCINE-RICH REPEAT AND IQ DOMAIN-CONTAINING PROTEIN 1-RELATED"/>
    <property type="match status" value="1"/>
</dbReference>
<dbReference type="InterPro" id="IPR003591">
    <property type="entry name" value="Leu-rich_rpt_typical-subtyp"/>
</dbReference>
<organism evidence="3 4">
    <name type="scientific">Acanthosepion pharaonis</name>
    <name type="common">Pharaoh cuttlefish</name>
    <name type="synonym">Sepia pharaonis</name>
    <dbReference type="NCBI Taxonomy" id="158019"/>
    <lineage>
        <taxon>Eukaryota</taxon>
        <taxon>Metazoa</taxon>
        <taxon>Spiralia</taxon>
        <taxon>Lophotrochozoa</taxon>
        <taxon>Mollusca</taxon>
        <taxon>Cephalopoda</taxon>
        <taxon>Coleoidea</taxon>
        <taxon>Decapodiformes</taxon>
        <taxon>Sepiida</taxon>
        <taxon>Sepiina</taxon>
        <taxon>Sepiidae</taxon>
        <taxon>Acanthosepion</taxon>
    </lineage>
</organism>
<protein>
    <submittedName>
        <fullName evidence="3">PPP1R7</fullName>
    </submittedName>
</protein>
<dbReference type="PROSITE" id="PS51450">
    <property type="entry name" value="LRR"/>
    <property type="match status" value="4"/>
</dbReference>
<dbReference type="Proteomes" id="UP000597762">
    <property type="component" value="Unassembled WGS sequence"/>
</dbReference>
<keyword evidence="1" id="KW-0433">Leucine-rich repeat</keyword>
<gene>
    <name evidence="3" type="ORF">SPHA_27717</name>
</gene>
<dbReference type="InterPro" id="IPR001611">
    <property type="entry name" value="Leu-rich_rpt"/>
</dbReference>
<dbReference type="Pfam" id="PF13855">
    <property type="entry name" value="LRR_8"/>
    <property type="match status" value="1"/>
</dbReference>
<evidence type="ECO:0000313" key="4">
    <source>
        <dbReference type="Proteomes" id="UP000597762"/>
    </source>
</evidence>
<dbReference type="SMART" id="SM00364">
    <property type="entry name" value="LRR_BAC"/>
    <property type="match status" value="4"/>
</dbReference>